<keyword evidence="1" id="KW-0175">Coiled coil</keyword>
<keyword evidence="4" id="KW-1185">Reference proteome</keyword>
<proteinExistence type="predicted"/>
<reference evidence="4" key="1">
    <citation type="submission" date="2016-10" db="EMBL/GenBank/DDBJ databases">
        <authorList>
            <person name="Varghese N."/>
            <person name="Submissions S."/>
        </authorList>
    </citation>
    <scope>NUCLEOTIDE SEQUENCE [LARGE SCALE GENOMIC DNA]</scope>
    <source>
        <strain evidence="4">DSM 17038</strain>
    </source>
</reference>
<evidence type="ECO:0000313" key="3">
    <source>
        <dbReference type="EMBL" id="SFH21559.1"/>
    </source>
</evidence>
<organism evidence="3 4">
    <name type="scientific">Desulfotruncus arcticus DSM 17038</name>
    <dbReference type="NCBI Taxonomy" id="1121424"/>
    <lineage>
        <taxon>Bacteria</taxon>
        <taxon>Bacillati</taxon>
        <taxon>Bacillota</taxon>
        <taxon>Clostridia</taxon>
        <taxon>Eubacteriales</taxon>
        <taxon>Desulfallaceae</taxon>
        <taxon>Desulfotruncus</taxon>
    </lineage>
</organism>
<gene>
    <name evidence="3" type="ORF">SAMN05660649_04282</name>
</gene>
<keyword evidence="2" id="KW-0812">Transmembrane</keyword>
<keyword evidence="2" id="KW-1133">Transmembrane helix</keyword>
<name>A0A1I2Y884_9FIRM</name>
<dbReference type="RefSeq" id="WP_092474194.1">
    <property type="nucleotide sequence ID" value="NZ_FOOX01000020.1"/>
</dbReference>
<keyword evidence="2" id="KW-0472">Membrane</keyword>
<accession>A0A1I2Y884</accession>
<evidence type="ECO:0000256" key="2">
    <source>
        <dbReference type="SAM" id="Phobius"/>
    </source>
</evidence>
<dbReference type="OrthoDB" id="1956107at2"/>
<dbReference type="EMBL" id="FOOX01000020">
    <property type="protein sequence ID" value="SFH21559.1"/>
    <property type="molecule type" value="Genomic_DNA"/>
</dbReference>
<feature type="coiled-coil region" evidence="1">
    <location>
        <begin position="26"/>
        <end position="53"/>
    </location>
</feature>
<dbReference type="STRING" id="341036.SAMN05660649_04282"/>
<dbReference type="Proteomes" id="UP000199337">
    <property type="component" value="Unassembled WGS sequence"/>
</dbReference>
<evidence type="ECO:0000313" key="4">
    <source>
        <dbReference type="Proteomes" id="UP000199337"/>
    </source>
</evidence>
<sequence length="98" mass="11404">MDFGWMMQTATMIGIGIIGYFLKTTMNDLKIRMKENENRVQDVEDKLNNLKSDLPFIYTTREDHAAAMNAVDRKITGMDKKLDKLLEYLTIERGGRRD</sequence>
<dbReference type="AlphaFoldDB" id="A0A1I2Y884"/>
<protein>
    <submittedName>
        <fullName evidence="3">Uncharacterized protein</fullName>
    </submittedName>
</protein>
<feature type="transmembrane region" description="Helical" evidence="2">
    <location>
        <begin position="6"/>
        <end position="22"/>
    </location>
</feature>
<evidence type="ECO:0000256" key="1">
    <source>
        <dbReference type="SAM" id="Coils"/>
    </source>
</evidence>